<organism evidence="9 10">
    <name type="scientific">Aphanomyces stellatus</name>
    <dbReference type="NCBI Taxonomy" id="120398"/>
    <lineage>
        <taxon>Eukaryota</taxon>
        <taxon>Sar</taxon>
        <taxon>Stramenopiles</taxon>
        <taxon>Oomycota</taxon>
        <taxon>Saprolegniomycetes</taxon>
        <taxon>Saprolegniales</taxon>
        <taxon>Verrucalvaceae</taxon>
        <taxon>Aphanomyces</taxon>
    </lineage>
</organism>
<feature type="transmembrane region" description="Helical" evidence="7">
    <location>
        <begin position="54"/>
        <end position="79"/>
    </location>
</feature>
<evidence type="ECO:0000256" key="1">
    <source>
        <dbReference type="ARBA" id="ARBA00004141"/>
    </source>
</evidence>
<dbReference type="InterPro" id="IPR045069">
    <property type="entry name" value="MATE_euk"/>
</dbReference>
<dbReference type="Pfam" id="PF01554">
    <property type="entry name" value="MatE"/>
    <property type="match status" value="2"/>
</dbReference>
<evidence type="ECO:0000313" key="10">
    <source>
        <dbReference type="Proteomes" id="UP000332933"/>
    </source>
</evidence>
<feature type="transmembrane region" description="Helical" evidence="7">
    <location>
        <begin position="435"/>
        <end position="459"/>
    </location>
</feature>
<feature type="transmembrane region" description="Helical" evidence="7">
    <location>
        <begin position="406"/>
        <end position="423"/>
    </location>
</feature>
<sequence length="507" mass="54851">MCEAQSLLLPTTPQPTTHHERTPSIIAVDHVVDVEKVYLAPDASANVVDEAKSILALAFPLVLTTALELLPFAISVMLVGHIDSPLKKEYVDASSMSMLVMSMTGVSVGFGLASALDTLCSQTVGAGNLFNLGMYFQCGLIVLGATCVPMFILNFNAEIVLSVLHQDPSIVALASGFNKIAVVGMPGLFLYELMKKCLQAQGIVTPMVVLAALDNLLYAILGYIFCYHTSMGFYGAAIARSICYLLLPVFGYLYLCWNPVHKLWWPADHSFASQWKNAWAFVPEFLDLGVPGMLMRFMESLAFNLSAIMVGWMANPVLSLAVHNVLVNINAQIFAVYIGMSMACSIRVGTALGANEPNRARAAAYASIVTVLGVIGTLALLFVATHNYLPQLFISDPVAIQAVQDALAVFVIFMLVDGVNLVCQGILRAMGLQSIGAYVNCVAYYLVGLPLVALVGFHFRWGVQGAWFGLTAGLGTSMLVYLAIIYRTDWRQVAIKAVMRSTHNIKV</sequence>
<dbReference type="GO" id="GO:0042910">
    <property type="term" value="F:xenobiotic transmembrane transporter activity"/>
    <property type="evidence" value="ECO:0007669"/>
    <property type="project" value="InterPro"/>
</dbReference>
<evidence type="ECO:0000256" key="3">
    <source>
        <dbReference type="ARBA" id="ARBA00022692"/>
    </source>
</evidence>
<evidence type="ECO:0000313" key="9">
    <source>
        <dbReference type="EMBL" id="VFT78319.1"/>
    </source>
</evidence>
<evidence type="ECO:0000256" key="4">
    <source>
        <dbReference type="ARBA" id="ARBA00022989"/>
    </source>
</evidence>
<dbReference type="EMBL" id="VJMH01000076">
    <property type="protein sequence ID" value="KAF0719353.1"/>
    <property type="molecule type" value="Genomic_DNA"/>
</dbReference>
<name>A0A485K6Z6_9STRA</name>
<dbReference type="EMBL" id="CAADRA010000076">
    <property type="protein sequence ID" value="VFT78319.1"/>
    <property type="molecule type" value="Genomic_DNA"/>
</dbReference>
<comment type="subcellular location">
    <subcellularLocation>
        <location evidence="1">Membrane</location>
        <topology evidence="1">Multi-pass membrane protein</topology>
    </subcellularLocation>
</comment>
<dbReference type="Proteomes" id="UP000332933">
    <property type="component" value="Unassembled WGS sequence"/>
</dbReference>
<proteinExistence type="inferred from homology"/>
<evidence type="ECO:0000256" key="6">
    <source>
        <dbReference type="SAM" id="MobiDB-lite"/>
    </source>
</evidence>
<reference evidence="8" key="2">
    <citation type="submission" date="2019-06" db="EMBL/GenBank/DDBJ databases">
        <title>Genomics analysis of Aphanomyces spp. identifies a new class of oomycete effector associated with host adaptation.</title>
        <authorList>
            <person name="Gaulin E."/>
        </authorList>
    </citation>
    <scope>NUCLEOTIDE SEQUENCE</scope>
    <source>
        <strain evidence="8">CBS 578.67</strain>
    </source>
</reference>
<evidence type="ECO:0000256" key="7">
    <source>
        <dbReference type="SAM" id="Phobius"/>
    </source>
</evidence>
<feature type="transmembrane region" description="Helical" evidence="7">
    <location>
        <begin position="132"/>
        <end position="157"/>
    </location>
</feature>
<dbReference type="GO" id="GO:0015297">
    <property type="term" value="F:antiporter activity"/>
    <property type="evidence" value="ECO:0007669"/>
    <property type="project" value="InterPro"/>
</dbReference>
<gene>
    <name evidence="9" type="primary">Aste57867_1097</name>
    <name evidence="8" type="ORF">As57867_001096</name>
    <name evidence="9" type="ORF">ASTE57867_1097</name>
</gene>
<feature type="region of interest" description="Disordered" evidence="6">
    <location>
        <begin position="1"/>
        <end position="21"/>
    </location>
</feature>
<dbReference type="InterPro" id="IPR002528">
    <property type="entry name" value="MATE_fam"/>
</dbReference>
<dbReference type="CDD" id="cd13132">
    <property type="entry name" value="MATE_eukaryotic"/>
    <property type="match status" value="1"/>
</dbReference>
<feature type="transmembrane region" description="Helical" evidence="7">
    <location>
        <begin position="465"/>
        <end position="486"/>
    </location>
</feature>
<dbReference type="NCBIfam" id="TIGR00797">
    <property type="entry name" value="matE"/>
    <property type="match status" value="1"/>
</dbReference>
<accession>A0A485K6Z6</accession>
<feature type="transmembrane region" description="Helical" evidence="7">
    <location>
        <begin position="301"/>
        <end position="323"/>
    </location>
</feature>
<evidence type="ECO:0000313" key="8">
    <source>
        <dbReference type="EMBL" id="KAF0719353.1"/>
    </source>
</evidence>
<evidence type="ECO:0000256" key="2">
    <source>
        <dbReference type="ARBA" id="ARBA00010199"/>
    </source>
</evidence>
<feature type="transmembrane region" description="Helical" evidence="7">
    <location>
        <begin position="231"/>
        <end position="255"/>
    </location>
</feature>
<reference evidence="9 10" key="1">
    <citation type="submission" date="2019-03" db="EMBL/GenBank/DDBJ databases">
        <authorList>
            <person name="Gaulin E."/>
            <person name="Dumas B."/>
        </authorList>
    </citation>
    <scope>NUCLEOTIDE SEQUENCE [LARGE SCALE GENOMIC DNA]</scope>
    <source>
        <strain evidence="9">CBS 568.67</strain>
    </source>
</reference>
<dbReference type="GO" id="GO:1990961">
    <property type="term" value="P:xenobiotic detoxification by transmembrane export across the plasma membrane"/>
    <property type="evidence" value="ECO:0007669"/>
    <property type="project" value="InterPro"/>
</dbReference>
<keyword evidence="5 7" id="KW-0472">Membrane</keyword>
<dbReference type="GO" id="GO:0016020">
    <property type="term" value="C:membrane"/>
    <property type="evidence" value="ECO:0007669"/>
    <property type="project" value="UniProtKB-SubCell"/>
</dbReference>
<feature type="transmembrane region" description="Helical" evidence="7">
    <location>
        <begin position="169"/>
        <end position="191"/>
    </location>
</feature>
<feature type="transmembrane region" description="Helical" evidence="7">
    <location>
        <begin position="362"/>
        <end position="386"/>
    </location>
</feature>
<evidence type="ECO:0000256" key="5">
    <source>
        <dbReference type="ARBA" id="ARBA00023136"/>
    </source>
</evidence>
<keyword evidence="10" id="KW-1185">Reference proteome</keyword>
<keyword evidence="3 7" id="KW-0812">Transmembrane</keyword>
<feature type="transmembrane region" description="Helical" evidence="7">
    <location>
        <begin position="203"/>
        <end position="225"/>
    </location>
</feature>
<dbReference type="OrthoDB" id="2126698at2759"/>
<feature type="transmembrane region" description="Helical" evidence="7">
    <location>
        <begin position="329"/>
        <end position="350"/>
    </location>
</feature>
<dbReference type="AlphaFoldDB" id="A0A485K6Z6"/>
<keyword evidence="4 7" id="KW-1133">Transmembrane helix</keyword>
<protein>
    <submittedName>
        <fullName evidence="9">Aste57867_1097 protein</fullName>
    </submittedName>
</protein>
<comment type="similarity">
    <text evidence="2">Belongs to the multi antimicrobial extrusion (MATE) (TC 2.A.66.1) family.</text>
</comment>
<dbReference type="PANTHER" id="PTHR11206">
    <property type="entry name" value="MULTIDRUG RESISTANCE PROTEIN"/>
    <property type="match status" value="1"/>
</dbReference>
<feature type="transmembrane region" description="Helical" evidence="7">
    <location>
        <begin position="99"/>
        <end position="120"/>
    </location>
</feature>
<feature type="compositionally biased region" description="Low complexity" evidence="6">
    <location>
        <begin position="7"/>
        <end position="16"/>
    </location>
</feature>